<accession>A0A917R4X0</accession>
<keyword evidence="1" id="KW-1133">Transmembrane helix</keyword>
<evidence type="ECO:0000313" key="2">
    <source>
        <dbReference type="EMBL" id="GGK89109.1"/>
    </source>
</evidence>
<keyword evidence="1" id="KW-0472">Membrane</keyword>
<gene>
    <name evidence="2" type="ORF">GCM10007964_34750</name>
</gene>
<dbReference type="EMBL" id="BMNT01000018">
    <property type="protein sequence ID" value="GGK89109.1"/>
    <property type="molecule type" value="Genomic_DNA"/>
</dbReference>
<feature type="transmembrane region" description="Helical" evidence="1">
    <location>
        <begin position="139"/>
        <end position="157"/>
    </location>
</feature>
<evidence type="ECO:0000256" key="1">
    <source>
        <dbReference type="SAM" id="Phobius"/>
    </source>
</evidence>
<dbReference type="AlphaFoldDB" id="A0A917R4X0"/>
<proteinExistence type="predicted"/>
<dbReference type="InterPro" id="IPR013901">
    <property type="entry name" value="Anthrone_oxy"/>
</dbReference>
<evidence type="ECO:0008006" key="4">
    <source>
        <dbReference type="Google" id="ProtNLM"/>
    </source>
</evidence>
<feature type="transmembrane region" description="Helical" evidence="1">
    <location>
        <begin position="44"/>
        <end position="68"/>
    </location>
</feature>
<dbReference type="Pfam" id="PF08592">
    <property type="entry name" value="Anthrone_oxy"/>
    <property type="match status" value="1"/>
</dbReference>
<reference evidence="2" key="2">
    <citation type="submission" date="2020-09" db="EMBL/GenBank/DDBJ databases">
        <authorList>
            <person name="Sun Q."/>
            <person name="Ohkuma M."/>
        </authorList>
    </citation>
    <scope>NUCLEOTIDE SEQUENCE</scope>
    <source>
        <strain evidence="2">JCM 13064</strain>
    </source>
</reference>
<keyword evidence="3" id="KW-1185">Reference proteome</keyword>
<feature type="transmembrane region" description="Helical" evidence="1">
    <location>
        <begin position="80"/>
        <end position="100"/>
    </location>
</feature>
<sequence>MAALVAATLTTGLVAGLFYAYTCSVMPGLRRAGDRTFVETMQRINVAILNGWFLSCFLGAAVLTALALALHIAADVPRPVAWLVAALVLYVAQLAVTFSVNVPLNNELEAAGAPDRVADPSVPADARRRFEGRWVRWNLVRTLTSTAAFACLLGALVSG</sequence>
<keyword evidence="1" id="KW-0812">Transmembrane</keyword>
<organism evidence="2 3">
    <name type="scientific">Sphaerisporangium melleum</name>
    <dbReference type="NCBI Taxonomy" id="321316"/>
    <lineage>
        <taxon>Bacteria</taxon>
        <taxon>Bacillati</taxon>
        <taxon>Actinomycetota</taxon>
        <taxon>Actinomycetes</taxon>
        <taxon>Streptosporangiales</taxon>
        <taxon>Streptosporangiaceae</taxon>
        <taxon>Sphaerisporangium</taxon>
    </lineage>
</organism>
<evidence type="ECO:0000313" key="3">
    <source>
        <dbReference type="Proteomes" id="UP000645217"/>
    </source>
</evidence>
<name>A0A917R4X0_9ACTN</name>
<reference evidence="2" key="1">
    <citation type="journal article" date="2014" name="Int. J. Syst. Evol. Microbiol.">
        <title>Complete genome sequence of Corynebacterium casei LMG S-19264T (=DSM 44701T), isolated from a smear-ripened cheese.</title>
        <authorList>
            <consortium name="US DOE Joint Genome Institute (JGI-PGF)"/>
            <person name="Walter F."/>
            <person name="Albersmeier A."/>
            <person name="Kalinowski J."/>
            <person name="Ruckert C."/>
        </authorList>
    </citation>
    <scope>NUCLEOTIDE SEQUENCE</scope>
    <source>
        <strain evidence="2">JCM 13064</strain>
    </source>
</reference>
<comment type="caution">
    <text evidence="2">The sequence shown here is derived from an EMBL/GenBank/DDBJ whole genome shotgun (WGS) entry which is preliminary data.</text>
</comment>
<protein>
    <recommendedName>
        <fullName evidence="4">DUF1772 domain-containing protein</fullName>
    </recommendedName>
</protein>
<dbReference type="Proteomes" id="UP000645217">
    <property type="component" value="Unassembled WGS sequence"/>
</dbReference>